<dbReference type="InterPro" id="IPR042279">
    <property type="entry name" value="Pep_M60_3"/>
</dbReference>
<dbReference type="AlphaFoldDB" id="A0A1E5GV08"/>
<dbReference type="Pfam" id="PF13402">
    <property type="entry name" value="Peptidase_M60"/>
    <property type="match status" value="1"/>
</dbReference>
<dbReference type="EMBL" id="MIKB01000013">
    <property type="protein sequence ID" value="OEG16499.1"/>
    <property type="molecule type" value="Genomic_DNA"/>
</dbReference>
<gene>
    <name evidence="3" type="ORF">BCR23_06315</name>
</gene>
<feature type="domain" description="Peptidase M60" evidence="2">
    <location>
        <begin position="52"/>
        <end position="352"/>
    </location>
</feature>
<dbReference type="OrthoDB" id="2392728at2"/>
<evidence type="ECO:0000313" key="3">
    <source>
        <dbReference type="EMBL" id="OEG16499.1"/>
    </source>
</evidence>
<accession>A0A1E5GV08</accession>
<sequence>MKKYVYIISWFFFMMLFSGTQLASAEVQTLEIPAIKEPTWLFKAGITKGRYHDRQDLGFMLRENTTLKIRQTNPSFKGDLTVWLLSNDSKEEVSKKVGAQWVEVSSSFVTTPFITTPYGQTNASIEYEIVATSPQKKLAIYESHGNPVDFFATWDKADGNYALIKGTRFQLYLPKRDKELVRNLKDFKTIDELIEHIDDILVTFDQYIGLDDSSPVNKKSDNRYFLKADASGPGGAYYNVNWTANTSNSADMWLEKRGWGPLHEIGHGYQAGFDNVGIYTGEVSNNLLAAQFQYERFGKAADNFSWLFNFGKRTQIDAGLYQKIVTDKKGYVDDLNLRERLVLLTMLKQKAGKEAYAKMYQGYRLLAQQSGFNTANYPLPELMNKYYSETSGFDFTPALDRWKMKTSTRQGEVNRSRRYPAVASLVDVMPKDQLDTARKRIDGPIMINSNFELVDNQTIAPLGLVGSLTVNVKIDDLKQITGKRIRLLEGKRIIKEKVIQDASIRFDDVPNGVYTLELVDSLKLGYTFDQHYMYIKEKENTNTITLKKINTSTLLNQEIRFQGLGNVLAASFKTNSNLQQASFKVINKDPHTYYAGEKYISIQVSDPTGKVIYSKELEGTKNTLGEDTFPFAPGYQVKIFHAETRTRLLSTDNIIYKANNTNDLKMTTRGLENLQLKNDPELILRGKIDALAAEINSQEELKTASESELKQQLWAAMNELSEKNKIVYQDKYDYLFPVVDTGGADRVTVEVVADPNDFTLNGVSAFLFNQIQLGQTGKAYVAPGEHLGLEVIDKRGVGSGWNVQVTMTDFSSEDGENKETILKGWRLKIPKGTITSEEGDLENPPKTNEVIISTANTNQLVFSAEKDQGLGDYTDVFMTDQTTVENAVSLSIPTYVKTGVYKAEITWSLVDGPMK</sequence>
<feature type="signal peptide" evidence="1">
    <location>
        <begin position="1"/>
        <end position="23"/>
    </location>
</feature>
<dbReference type="Gene3D" id="1.10.390.30">
    <property type="entry name" value="Peptidase M60, enhancin-like domain 3"/>
    <property type="match status" value="1"/>
</dbReference>
<dbReference type="InterPro" id="IPR027994">
    <property type="entry name" value="WxL_dom"/>
</dbReference>
<evidence type="ECO:0000259" key="2">
    <source>
        <dbReference type="PROSITE" id="PS51723"/>
    </source>
</evidence>
<feature type="chain" id="PRO_5038545805" description="Peptidase M60 domain-containing protein" evidence="1">
    <location>
        <begin position="24"/>
        <end position="915"/>
    </location>
</feature>
<evidence type="ECO:0000256" key="1">
    <source>
        <dbReference type="SAM" id="SignalP"/>
    </source>
</evidence>
<keyword evidence="4" id="KW-1185">Reference proteome</keyword>
<dbReference type="Pfam" id="PF03272">
    <property type="entry name" value="Mucin_bdg"/>
    <property type="match status" value="1"/>
</dbReference>
<dbReference type="Gene3D" id="3.40.390.80">
    <property type="entry name" value="Peptidase M60, enhancin-like domain 2"/>
    <property type="match status" value="1"/>
</dbReference>
<dbReference type="RefSeq" id="WP_069634950.1">
    <property type="nucleotide sequence ID" value="NZ_JXKZ01000009.1"/>
</dbReference>
<dbReference type="InterPro" id="IPR031161">
    <property type="entry name" value="Peptidase_M60_dom"/>
</dbReference>
<evidence type="ECO:0000313" key="4">
    <source>
        <dbReference type="Proteomes" id="UP000094764"/>
    </source>
</evidence>
<name>A0A1E5GV08_9ENTE</name>
<dbReference type="Proteomes" id="UP000094764">
    <property type="component" value="Unassembled WGS sequence"/>
</dbReference>
<reference evidence="4" key="1">
    <citation type="submission" date="2016-09" db="EMBL/GenBank/DDBJ databases">
        <authorList>
            <person name="Gulvik C.A."/>
        </authorList>
    </citation>
    <scope>NUCLEOTIDE SEQUENCE [LARGE SCALE GENOMIC DNA]</scope>
    <source>
        <strain evidence="4">LMG 26306</strain>
    </source>
</reference>
<dbReference type="Pfam" id="PF13731">
    <property type="entry name" value="WxL"/>
    <property type="match status" value="1"/>
</dbReference>
<comment type="caution">
    <text evidence="3">The sequence shown here is derived from an EMBL/GenBank/DDBJ whole genome shotgun (WGS) entry which is preliminary data.</text>
</comment>
<dbReference type="PROSITE" id="PS51723">
    <property type="entry name" value="PEPTIDASE_M60"/>
    <property type="match status" value="1"/>
</dbReference>
<proteinExistence type="predicted"/>
<dbReference type="STRING" id="903983.BCR23_06315"/>
<dbReference type="SMART" id="SM01276">
    <property type="entry name" value="M60-like"/>
    <property type="match status" value="1"/>
</dbReference>
<protein>
    <recommendedName>
        <fullName evidence="2">Peptidase M60 domain-containing protein</fullName>
    </recommendedName>
</protein>
<organism evidence="3 4">
    <name type="scientific">Enterococcus quebecensis</name>
    <dbReference type="NCBI Taxonomy" id="903983"/>
    <lineage>
        <taxon>Bacteria</taxon>
        <taxon>Bacillati</taxon>
        <taxon>Bacillota</taxon>
        <taxon>Bacilli</taxon>
        <taxon>Lactobacillales</taxon>
        <taxon>Enterococcaceae</taxon>
        <taxon>Enterococcus</taxon>
    </lineage>
</organism>
<keyword evidence="1" id="KW-0732">Signal</keyword>
<dbReference type="InterPro" id="IPR004954">
    <property type="entry name" value="Mucin-bd"/>
</dbReference>